<accession>A0A1F8FVD4</accession>
<gene>
    <name evidence="1" type="ORF">A3C88_02815</name>
</gene>
<evidence type="ECO:0000313" key="2">
    <source>
        <dbReference type="Proteomes" id="UP000178117"/>
    </source>
</evidence>
<sequence length="61" mass="6865">MNKSVQEECRDLEISLKLQVATLPEIPVLYAIDSVLKGILMRKIGELEKTLKGLKDGLRRA</sequence>
<dbReference type="EMBL" id="MGJZ01000027">
    <property type="protein sequence ID" value="OGN16670.1"/>
    <property type="molecule type" value="Genomic_DNA"/>
</dbReference>
<evidence type="ECO:0000313" key="1">
    <source>
        <dbReference type="EMBL" id="OGN16670.1"/>
    </source>
</evidence>
<proteinExistence type="predicted"/>
<name>A0A1F8FVD4_9BACT</name>
<protein>
    <submittedName>
        <fullName evidence="1">Uncharacterized protein</fullName>
    </submittedName>
</protein>
<organism evidence="1 2">
    <name type="scientific">Candidatus Yanofskybacteria bacterium RIFCSPHIGHO2_02_FULL_50_12</name>
    <dbReference type="NCBI Taxonomy" id="1802685"/>
    <lineage>
        <taxon>Bacteria</taxon>
        <taxon>Candidatus Yanofskyibacteriota</taxon>
    </lineage>
</organism>
<reference evidence="1 2" key="1">
    <citation type="journal article" date="2016" name="Nat. Commun.">
        <title>Thousands of microbial genomes shed light on interconnected biogeochemical processes in an aquifer system.</title>
        <authorList>
            <person name="Anantharaman K."/>
            <person name="Brown C.T."/>
            <person name="Hug L.A."/>
            <person name="Sharon I."/>
            <person name="Castelle C.J."/>
            <person name="Probst A.J."/>
            <person name="Thomas B.C."/>
            <person name="Singh A."/>
            <person name="Wilkins M.J."/>
            <person name="Karaoz U."/>
            <person name="Brodie E.L."/>
            <person name="Williams K.H."/>
            <person name="Hubbard S.S."/>
            <person name="Banfield J.F."/>
        </authorList>
    </citation>
    <scope>NUCLEOTIDE SEQUENCE [LARGE SCALE GENOMIC DNA]</scope>
</reference>
<dbReference type="AlphaFoldDB" id="A0A1F8FVD4"/>
<comment type="caution">
    <text evidence="1">The sequence shown here is derived from an EMBL/GenBank/DDBJ whole genome shotgun (WGS) entry which is preliminary data.</text>
</comment>
<dbReference type="Proteomes" id="UP000178117">
    <property type="component" value="Unassembled WGS sequence"/>
</dbReference>